<feature type="region of interest" description="Disordered" evidence="2">
    <location>
        <begin position="1397"/>
        <end position="1464"/>
    </location>
</feature>
<keyword evidence="1" id="KW-0175">Coiled coil</keyword>
<keyword evidence="5" id="KW-1185">Reference proteome</keyword>
<feature type="compositionally biased region" description="Low complexity" evidence="2">
    <location>
        <begin position="1109"/>
        <end position="1119"/>
    </location>
</feature>
<dbReference type="PANTHER" id="PTHR15742:SF5">
    <property type="entry name" value="GIRDIN"/>
    <property type="match status" value="1"/>
</dbReference>
<protein>
    <submittedName>
        <fullName evidence="3">Uncharacterized protein</fullName>
    </submittedName>
</protein>
<feature type="region of interest" description="Disordered" evidence="2">
    <location>
        <begin position="932"/>
        <end position="957"/>
    </location>
</feature>
<feature type="region of interest" description="Disordered" evidence="2">
    <location>
        <begin position="232"/>
        <end position="278"/>
    </location>
</feature>
<feature type="compositionally biased region" description="Polar residues" evidence="2">
    <location>
        <begin position="1437"/>
        <end position="1446"/>
    </location>
</feature>
<feature type="compositionally biased region" description="Basic and acidic residues" evidence="2">
    <location>
        <begin position="1180"/>
        <end position="1194"/>
    </location>
</feature>
<feature type="region of interest" description="Disordered" evidence="2">
    <location>
        <begin position="1078"/>
        <end position="1134"/>
    </location>
</feature>
<feature type="compositionally biased region" description="Polar residues" evidence="2">
    <location>
        <begin position="235"/>
        <end position="257"/>
    </location>
</feature>
<proteinExistence type="predicted"/>
<evidence type="ECO:0000313" key="3">
    <source>
        <dbReference type="EMBL" id="CAF0894788.1"/>
    </source>
</evidence>
<feature type="region of interest" description="Disordered" evidence="2">
    <location>
        <begin position="1217"/>
        <end position="1313"/>
    </location>
</feature>
<feature type="coiled-coil region" evidence="1">
    <location>
        <begin position="30"/>
        <end position="81"/>
    </location>
</feature>
<organism evidence="3 5">
    <name type="scientific">Didymodactylos carnosus</name>
    <dbReference type="NCBI Taxonomy" id="1234261"/>
    <lineage>
        <taxon>Eukaryota</taxon>
        <taxon>Metazoa</taxon>
        <taxon>Spiralia</taxon>
        <taxon>Gnathifera</taxon>
        <taxon>Rotifera</taxon>
        <taxon>Eurotatoria</taxon>
        <taxon>Bdelloidea</taxon>
        <taxon>Philodinida</taxon>
        <taxon>Philodinidae</taxon>
        <taxon>Didymodactylos</taxon>
    </lineage>
</organism>
<dbReference type="PANTHER" id="PTHR15742">
    <property type="entry name" value="GIRDIN"/>
    <property type="match status" value="1"/>
</dbReference>
<feature type="compositionally biased region" description="Basic and acidic residues" evidence="2">
    <location>
        <begin position="1291"/>
        <end position="1301"/>
    </location>
</feature>
<dbReference type="Proteomes" id="UP000663829">
    <property type="component" value="Unassembled WGS sequence"/>
</dbReference>
<feature type="compositionally biased region" description="Polar residues" evidence="2">
    <location>
        <begin position="1406"/>
        <end position="1419"/>
    </location>
</feature>
<feature type="compositionally biased region" description="Low complexity" evidence="2">
    <location>
        <begin position="1236"/>
        <end position="1246"/>
    </location>
</feature>
<feature type="region of interest" description="Disordered" evidence="2">
    <location>
        <begin position="1356"/>
        <end position="1383"/>
    </location>
</feature>
<evidence type="ECO:0000256" key="2">
    <source>
        <dbReference type="SAM" id="MobiDB-lite"/>
    </source>
</evidence>
<dbReference type="InterPro" id="IPR049885">
    <property type="entry name" value="MTCL1-3"/>
</dbReference>
<sequence>MRKGLHEMDEVMDQFRTEDAEEFKHLQAELEMAAKNCRILQFKLRKAEKKNENVEVEKSTMEDKLLQLTRDTSRVKDLEEELLVAKEVSVRLHAELEKSEESRITTEKLNMALKQHLDSLKECLDEKVAEIAVDELSDYNSWHLAVNLYESLFREYVLMEEVNWLNNSGRQTSDTSQQLSEISDLLNSYQQKISLLHQEITFLKQELSDRDKDLSVLRVQYKILKRSRSAESHSVESLNQNSSNGRGKQRGINGTNSENDDDHRSRRGVSVDSASNLQKQLESAEDEIKLLKNKMLRLEDELNNSVLEKESLLLKVEESAKISKEDITEDIQMFTSNIEKLSTLLKENQSDEKIITELQKLLRTSRWTKQNSEETSNSLSDVTKASQSSNEILQQANNFLSILQIKKDTLEKIRYHLSNIHYDANDTCQLIEELEQTKQEFDIKQRLCQELQVTVEQLQNNVKNVTEQLKLKTSEYEEKLKHNEQKMRTVDVIEQKNIEIDELMQDHQRLQTVNVKLSHDMSDMKKQLDQMKQSILTFEKKLDIKQQRVNELSIKIIEKEDIIETKVKECQKHRLELRELESKYYNLGKELELQITAMTKEIEKMNVEKEMLKFDLESLKISTAHNHQQPQHLVQLKEDKHLYENDEILRVKEECRQAMFDSEIESYKTRVNQLTKEKDELNLTIDDVERKFKELQQKYDVSEQSWNRSKTDMLDKQRKHEESIKMRHELQNAVDRLRQKLFDIEVHSQDKQNRYTIEKNSWDLQKLEYQSKINELEEQLSKVTKRQRKDLETTWKKERTDLHKSLQQTQQLCKDLQKQINNKEVPIHLTEKINVLMTENELLMAKIKELEVVVDDVELVKTEVQRLRDKNSSDWHYWRKQQNELYAQLSQHERTKNEILHKFDKLHREVRDQQMNRKSTDNSDRSIREQSLPLSLNSFQPSKSSLGDGGVHGKTSSISNYSRETLADGDNSSHILDYVAPSTESPHEQDTYREIVGHIDDEVNSSITKQKLFSKAYQAQENVCNSLEEIASKIDKVEENLFSYRRFMDFIQIRAKSEKSSSVVRDDSFNDLYRRQQDNNKQRLASAPPENNANSGVGRRSRFDRLDDQNQQQDSISSNEMTNSTIVNGSSATPSKNRFFSLSRRFRFRIGSPDSSLSAKPPCSRGNNVHFLDEDIDMEDPQHPITKKDKESRPSKGILKTLRHRSPFRFRSKDAIITEQDLPSPIAETAHETSPEPKSLPSSKSKATITVTKNKRLVELKPPSTITAPNLKPVSKTKISTTNGTTNTKTRQKDETDEQRHSSNSSLLRRTSGLKDLIHKFEKSEDGSKPAKPKRVTIDINVKECDQQTTLVKKAVSYSDLQNGGNDEQQDERRRAPPLTNKAKTIDIPDLLRNVEKEHTPKLEVTTATSDNKLSASKKSVNRQQSLNSSSRQTSVESASSQSNATEAGGITSERRKCTSTARPLMLSVVSIPSKELNK</sequence>
<feature type="compositionally biased region" description="Polar residues" evidence="2">
    <location>
        <begin position="1120"/>
        <end position="1134"/>
    </location>
</feature>
<evidence type="ECO:0000313" key="5">
    <source>
        <dbReference type="Proteomes" id="UP000663829"/>
    </source>
</evidence>
<comment type="caution">
    <text evidence="3">The sequence shown here is derived from an EMBL/GenBank/DDBJ whole genome shotgun (WGS) entry which is preliminary data.</text>
</comment>
<feature type="coiled-coil region" evidence="1">
    <location>
        <begin position="434"/>
        <end position="608"/>
    </location>
</feature>
<reference evidence="3" key="1">
    <citation type="submission" date="2021-02" db="EMBL/GenBank/DDBJ databases">
        <authorList>
            <person name="Nowell W R."/>
        </authorList>
    </citation>
    <scope>NUCLEOTIDE SEQUENCE</scope>
</reference>
<name>A0A813Z880_9BILA</name>
<feature type="coiled-coil region" evidence="1">
    <location>
        <begin position="664"/>
        <end position="853"/>
    </location>
</feature>
<feature type="compositionally biased region" description="Low complexity" evidence="2">
    <location>
        <begin position="1422"/>
        <end position="1436"/>
    </location>
</feature>
<dbReference type="EMBL" id="CAJOBC010001437">
    <property type="protein sequence ID" value="CAF3678364.1"/>
    <property type="molecule type" value="Genomic_DNA"/>
</dbReference>
<feature type="compositionally biased region" description="Polar residues" evidence="2">
    <location>
        <begin position="932"/>
        <end position="945"/>
    </location>
</feature>
<accession>A0A813Z880</accession>
<evidence type="ECO:0000256" key="1">
    <source>
        <dbReference type="SAM" id="Coils"/>
    </source>
</evidence>
<dbReference type="OrthoDB" id="10036174at2759"/>
<feature type="region of interest" description="Disordered" evidence="2">
    <location>
        <begin position="1151"/>
        <end position="1194"/>
    </location>
</feature>
<dbReference type="Proteomes" id="UP000681722">
    <property type="component" value="Unassembled WGS sequence"/>
</dbReference>
<feature type="compositionally biased region" description="Low complexity" evidence="2">
    <location>
        <begin position="1276"/>
        <end position="1289"/>
    </location>
</feature>
<dbReference type="EMBL" id="CAJNOQ010001437">
    <property type="protein sequence ID" value="CAF0894788.1"/>
    <property type="molecule type" value="Genomic_DNA"/>
</dbReference>
<gene>
    <name evidence="3" type="ORF">GPM918_LOCUS8316</name>
    <name evidence="4" type="ORF">SRO942_LOCUS8316</name>
</gene>
<feature type="region of interest" description="Disordered" evidence="2">
    <location>
        <begin position="908"/>
        <end position="927"/>
    </location>
</feature>
<evidence type="ECO:0000313" key="4">
    <source>
        <dbReference type="EMBL" id="CAF3678364.1"/>
    </source>
</evidence>